<sequence>MSRTSDPARAARNLAERDHLFTVRLRREAERLRLRTVQVDTAMSEDDLDERVTAAFRL</sequence>
<gene>
    <name evidence="1" type="ORF">ACFPWV_29775</name>
</gene>
<organism evidence="1 2">
    <name type="scientific">Streptomyces atrovirens</name>
    <dbReference type="NCBI Taxonomy" id="285556"/>
    <lineage>
        <taxon>Bacteria</taxon>
        <taxon>Bacillati</taxon>
        <taxon>Actinomycetota</taxon>
        <taxon>Actinomycetes</taxon>
        <taxon>Kitasatosporales</taxon>
        <taxon>Streptomycetaceae</taxon>
        <taxon>Streptomyces</taxon>
    </lineage>
</organism>
<accession>A0ABW0E2T5</accession>
<protein>
    <submittedName>
        <fullName evidence="1">Uncharacterized protein</fullName>
    </submittedName>
</protein>
<reference evidence="2" key="1">
    <citation type="journal article" date="2019" name="Int. J. Syst. Evol. Microbiol.">
        <title>The Global Catalogue of Microorganisms (GCM) 10K type strain sequencing project: providing services to taxonomists for standard genome sequencing and annotation.</title>
        <authorList>
            <consortium name="The Broad Institute Genomics Platform"/>
            <consortium name="The Broad Institute Genome Sequencing Center for Infectious Disease"/>
            <person name="Wu L."/>
            <person name="Ma J."/>
        </authorList>
    </citation>
    <scope>NUCLEOTIDE SEQUENCE [LARGE SCALE GENOMIC DNA]</scope>
    <source>
        <strain evidence="2">CGMCC 4.7131</strain>
    </source>
</reference>
<dbReference type="Proteomes" id="UP001596035">
    <property type="component" value="Unassembled WGS sequence"/>
</dbReference>
<comment type="caution">
    <text evidence="1">The sequence shown here is derived from an EMBL/GenBank/DDBJ whole genome shotgun (WGS) entry which is preliminary data.</text>
</comment>
<keyword evidence="2" id="KW-1185">Reference proteome</keyword>
<dbReference type="RefSeq" id="WP_344558397.1">
    <property type="nucleotide sequence ID" value="NZ_BAAATG010000011.1"/>
</dbReference>
<dbReference type="EMBL" id="JBHSKN010000027">
    <property type="protein sequence ID" value="MFC5244055.1"/>
    <property type="molecule type" value="Genomic_DNA"/>
</dbReference>
<proteinExistence type="predicted"/>
<evidence type="ECO:0000313" key="1">
    <source>
        <dbReference type="EMBL" id="MFC5244055.1"/>
    </source>
</evidence>
<evidence type="ECO:0000313" key="2">
    <source>
        <dbReference type="Proteomes" id="UP001596035"/>
    </source>
</evidence>
<name>A0ABW0E2T5_9ACTN</name>